<keyword evidence="3" id="KW-0813">Transport</keyword>
<dbReference type="EMBL" id="JABMIG020000092">
    <property type="protein sequence ID" value="KAL3793346.1"/>
    <property type="molecule type" value="Genomic_DNA"/>
</dbReference>
<feature type="transmembrane region" description="Helical" evidence="7">
    <location>
        <begin position="448"/>
        <end position="467"/>
    </location>
</feature>
<dbReference type="InterPro" id="IPR036259">
    <property type="entry name" value="MFS_trans_sf"/>
</dbReference>
<dbReference type="AlphaFoldDB" id="A0ABD3Q064"/>
<evidence type="ECO:0000256" key="7">
    <source>
        <dbReference type="SAM" id="Phobius"/>
    </source>
</evidence>
<keyword evidence="6 7" id="KW-0472">Membrane</keyword>
<evidence type="ECO:0000256" key="5">
    <source>
        <dbReference type="ARBA" id="ARBA00022989"/>
    </source>
</evidence>
<dbReference type="Proteomes" id="UP001516023">
    <property type="component" value="Unassembled WGS sequence"/>
</dbReference>
<dbReference type="GO" id="GO:0016020">
    <property type="term" value="C:membrane"/>
    <property type="evidence" value="ECO:0007669"/>
    <property type="project" value="UniProtKB-SubCell"/>
</dbReference>
<feature type="transmembrane region" description="Helical" evidence="7">
    <location>
        <begin position="420"/>
        <end position="436"/>
    </location>
</feature>
<accession>A0ABD3Q064</accession>
<feature type="transmembrane region" description="Helical" evidence="7">
    <location>
        <begin position="473"/>
        <end position="492"/>
    </location>
</feature>
<keyword evidence="5 7" id="KW-1133">Transmembrane helix</keyword>
<evidence type="ECO:0000256" key="4">
    <source>
        <dbReference type="ARBA" id="ARBA00022692"/>
    </source>
</evidence>
<evidence type="ECO:0000256" key="2">
    <source>
        <dbReference type="ARBA" id="ARBA00007015"/>
    </source>
</evidence>
<evidence type="ECO:0000256" key="3">
    <source>
        <dbReference type="ARBA" id="ARBA00022448"/>
    </source>
</evidence>
<comment type="similarity">
    <text evidence="2">Belongs to the major facilitator superfamily. Folate-biopterin transporter (TC 2.A.71) family.</text>
</comment>
<dbReference type="PANTHER" id="PTHR31585">
    <property type="entry name" value="FOLATE-BIOPTERIN TRANSPORTER 1, CHLOROPLASTIC"/>
    <property type="match status" value="1"/>
</dbReference>
<keyword evidence="4 7" id="KW-0812">Transmembrane</keyword>
<feature type="transmembrane region" description="Helical" evidence="7">
    <location>
        <begin position="513"/>
        <end position="536"/>
    </location>
</feature>
<feature type="transmembrane region" description="Helical" evidence="7">
    <location>
        <begin position="382"/>
        <end position="400"/>
    </location>
</feature>
<feature type="transmembrane region" description="Helical" evidence="7">
    <location>
        <begin position="222"/>
        <end position="246"/>
    </location>
</feature>
<dbReference type="InterPro" id="IPR039309">
    <property type="entry name" value="BT1"/>
</dbReference>
<feature type="transmembrane region" description="Helical" evidence="7">
    <location>
        <begin position="645"/>
        <end position="670"/>
    </location>
</feature>
<evidence type="ECO:0008006" key="10">
    <source>
        <dbReference type="Google" id="ProtNLM"/>
    </source>
</evidence>
<feature type="non-terminal residue" evidence="8">
    <location>
        <position position="1"/>
    </location>
</feature>
<dbReference type="PANTHER" id="PTHR31585:SF6">
    <property type="entry name" value="FOLATE-BIOPTERIN TRANSPORTER 2-RELATED"/>
    <property type="match status" value="1"/>
</dbReference>
<sequence>EEKMIPNADIVGGACEEVVDILENIPSDNERRASTDVERRRAYRLRRPASFTIFRSAGPRQQSEDRASVICAEDESISVLGEQAAGEEPEEKRRIGVLDTEDRENIYNISPPEEQINPLSNDYIGIIANYFGVGLMVGGSTSLLYPVLIVKAGSTSSLMAASYAIVMVFWSYKIIFGFLSDCFPIAGFKRKPYIVLGWLFCMIVLIFLAIEGDDINPRSLVITLAIANMCYVWADVAADGFMVWVAHKEPIDKRGKMQTLVYSMNKLGQIVINIFILFGFSGPMMNCPGYEEDLDVPCTTNQLVLNRVDSDLLASNPNEWCHELCHGATFGWDLSISELALFICFVITASVPLYLRLKEDKVDAEPKGEFIMKFWAQLQRRAAWQVILYGMISHITFGIMNPAKMPANYVWLELHTFQHQLMVIFENVVFFIGLNMEICAEHFMEKVSFGRVIAGVGVQFFVFFIIFDIWRDAWFYIFTDVSALFMYTLNFLASHACMIEVAEPGYEAITYSLITTASNAVSPLSAVISYQLLAFYPLLNDQNSIASDTPEVRKQFASLHTIVILLNLSSLLSLPLLPRQKKETREMVAKGELSKFWGMYAIISALTFLSYSTIATFVTVKYHDVYGCFKVLGGGGCSTEESSTLAILLVSSVLLYCYGTNFYLSYLPILKGEQRFSWRMFV</sequence>
<gene>
    <name evidence="8" type="ORF">HJC23_003856</name>
</gene>
<reference evidence="8 9" key="1">
    <citation type="journal article" date="2020" name="G3 (Bethesda)">
        <title>Improved Reference Genome for Cyclotella cryptica CCMP332, a Model for Cell Wall Morphogenesis, Salinity Adaptation, and Lipid Production in Diatoms (Bacillariophyta).</title>
        <authorList>
            <person name="Roberts W.R."/>
            <person name="Downey K.M."/>
            <person name="Ruck E.C."/>
            <person name="Traller J.C."/>
            <person name="Alverson A.J."/>
        </authorList>
    </citation>
    <scope>NUCLEOTIDE SEQUENCE [LARGE SCALE GENOMIC DNA]</scope>
    <source>
        <strain evidence="8 9">CCMP332</strain>
    </source>
</reference>
<evidence type="ECO:0000256" key="1">
    <source>
        <dbReference type="ARBA" id="ARBA00004141"/>
    </source>
</evidence>
<name>A0ABD3Q064_9STRA</name>
<comment type="subcellular location">
    <subcellularLocation>
        <location evidence="1">Membrane</location>
        <topology evidence="1">Multi-pass membrane protein</topology>
    </subcellularLocation>
</comment>
<feature type="transmembrane region" description="Helical" evidence="7">
    <location>
        <begin position="160"/>
        <end position="180"/>
    </location>
</feature>
<feature type="transmembrane region" description="Helical" evidence="7">
    <location>
        <begin position="267"/>
        <end position="285"/>
    </location>
</feature>
<keyword evidence="9" id="KW-1185">Reference proteome</keyword>
<dbReference type="Pfam" id="PF03092">
    <property type="entry name" value="BT1"/>
    <property type="match status" value="1"/>
</dbReference>
<feature type="transmembrane region" description="Helical" evidence="7">
    <location>
        <begin position="192"/>
        <end position="210"/>
    </location>
</feature>
<evidence type="ECO:0000256" key="6">
    <source>
        <dbReference type="ARBA" id="ARBA00023136"/>
    </source>
</evidence>
<organism evidence="8 9">
    <name type="scientific">Cyclotella cryptica</name>
    <dbReference type="NCBI Taxonomy" id="29204"/>
    <lineage>
        <taxon>Eukaryota</taxon>
        <taxon>Sar</taxon>
        <taxon>Stramenopiles</taxon>
        <taxon>Ochrophyta</taxon>
        <taxon>Bacillariophyta</taxon>
        <taxon>Coscinodiscophyceae</taxon>
        <taxon>Thalassiosirophycidae</taxon>
        <taxon>Stephanodiscales</taxon>
        <taxon>Stephanodiscaceae</taxon>
        <taxon>Cyclotella</taxon>
    </lineage>
</organism>
<dbReference type="SUPFAM" id="SSF103473">
    <property type="entry name" value="MFS general substrate transporter"/>
    <property type="match status" value="2"/>
</dbReference>
<evidence type="ECO:0000313" key="8">
    <source>
        <dbReference type="EMBL" id="KAL3793346.1"/>
    </source>
</evidence>
<protein>
    <recommendedName>
        <fullName evidence="10">Transmembrane protein</fullName>
    </recommendedName>
</protein>
<evidence type="ECO:0000313" key="9">
    <source>
        <dbReference type="Proteomes" id="UP001516023"/>
    </source>
</evidence>
<comment type="caution">
    <text evidence="8">The sequence shown here is derived from an EMBL/GenBank/DDBJ whole genome shotgun (WGS) entry which is preliminary data.</text>
</comment>
<feature type="transmembrane region" description="Helical" evidence="7">
    <location>
        <begin position="127"/>
        <end position="148"/>
    </location>
</feature>
<proteinExistence type="inferred from homology"/>
<feature type="transmembrane region" description="Helical" evidence="7">
    <location>
        <begin position="597"/>
        <end position="620"/>
    </location>
</feature>
<feature type="transmembrane region" description="Helical" evidence="7">
    <location>
        <begin position="556"/>
        <end position="577"/>
    </location>
</feature>
<feature type="transmembrane region" description="Helical" evidence="7">
    <location>
        <begin position="339"/>
        <end position="357"/>
    </location>
</feature>